<comment type="caution">
    <text evidence="1">The sequence shown here is derived from an EMBL/GenBank/DDBJ whole genome shotgun (WGS) entry which is preliminary data.</text>
</comment>
<accession>A0A2S6NHR4</accession>
<proteinExistence type="predicted"/>
<name>A0A2S6NHR4_RHOGL</name>
<dbReference type="AlphaFoldDB" id="A0A2S6NHR4"/>
<reference evidence="1 2" key="1">
    <citation type="journal article" date="2018" name="Arch. Microbiol.">
        <title>New insights into the metabolic potential of the phototrophic purple bacterium Rhodopila globiformis DSM 161(T) from its draft genome sequence and evidence for a vanadium-dependent nitrogenase.</title>
        <authorList>
            <person name="Imhoff J.F."/>
            <person name="Rahn T."/>
            <person name="Kunzel S."/>
            <person name="Neulinger S.C."/>
        </authorList>
    </citation>
    <scope>NUCLEOTIDE SEQUENCE [LARGE SCALE GENOMIC DNA]</scope>
    <source>
        <strain evidence="1 2">DSM 161</strain>
    </source>
</reference>
<evidence type="ECO:0000313" key="1">
    <source>
        <dbReference type="EMBL" id="PPQ34147.1"/>
    </source>
</evidence>
<dbReference type="OrthoDB" id="9863457at2"/>
<dbReference type="EMBL" id="NHRY01000128">
    <property type="protein sequence ID" value="PPQ34147.1"/>
    <property type="molecule type" value="Genomic_DNA"/>
</dbReference>
<organism evidence="1 2">
    <name type="scientific">Rhodopila globiformis</name>
    <name type="common">Rhodopseudomonas globiformis</name>
    <dbReference type="NCBI Taxonomy" id="1071"/>
    <lineage>
        <taxon>Bacteria</taxon>
        <taxon>Pseudomonadati</taxon>
        <taxon>Pseudomonadota</taxon>
        <taxon>Alphaproteobacteria</taxon>
        <taxon>Acetobacterales</taxon>
        <taxon>Acetobacteraceae</taxon>
        <taxon>Rhodopila</taxon>
    </lineage>
</organism>
<dbReference type="RefSeq" id="WP_104519135.1">
    <property type="nucleotide sequence ID" value="NZ_NHRY01000128.1"/>
</dbReference>
<keyword evidence="2" id="KW-1185">Reference proteome</keyword>
<sequence length="120" mass="13649">MPASRKPRPKERRSVDNELYQRRAAAAGIVMVSVRVPSVRVPEIKAIALEWRREAKLLLESDLPSADQILQIHAVCHTLDLTIPPEAFETRATAAAWLHAHERKLGQRRIHIPRQRTADP</sequence>
<gene>
    <name evidence="1" type="ORF">CCS01_12260</name>
</gene>
<evidence type="ECO:0000313" key="2">
    <source>
        <dbReference type="Proteomes" id="UP000239724"/>
    </source>
</evidence>
<protein>
    <submittedName>
        <fullName evidence="1">Uncharacterized protein</fullName>
    </submittedName>
</protein>
<dbReference type="Proteomes" id="UP000239724">
    <property type="component" value="Unassembled WGS sequence"/>
</dbReference>